<evidence type="ECO:0000313" key="13">
    <source>
        <dbReference type="Proteomes" id="UP000029033"/>
    </source>
</evidence>
<dbReference type="PANTHER" id="PTHR36203:SF1">
    <property type="entry name" value="ASCORBATE-SPECIFIC PTS SYSTEM EIIA COMPONENT"/>
    <property type="match status" value="1"/>
</dbReference>
<dbReference type="EMBL" id="JGZO01000029">
    <property type="protein sequence ID" value="KFI90728.1"/>
    <property type="molecule type" value="Genomic_DNA"/>
</dbReference>
<evidence type="ECO:0000256" key="6">
    <source>
        <dbReference type="ARBA" id="ARBA00022683"/>
    </source>
</evidence>
<keyword evidence="4" id="KW-0597">Phosphoprotein</keyword>
<feature type="domain" description="PTS EIIA type-2" evidence="11">
    <location>
        <begin position="4"/>
        <end position="146"/>
    </location>
</feature>
<dbReference type="InterPro" id="IPR002178">
    <property type="entry name" value="PTS_EIIA_type-2_dom"/>
</dbReference>
<dbReference type="PROSITE" id="PS51094">
    <property type="entry name" value="PTS_EIIA_TYPE_2"/>
    <property type="match status" value="1"/>
</dbReference>
<dbReference type="GO" id="GO:0009401">
    <property type="term" value="P:phosphoenolpyruvate-dependent sugar phosphotransferase system"/>
    <property type="evidence" value="ECO:0007669"/>
    <property type="project" value="UniProtKB-KW"/>
</dbReference>
<keyword evidence="7" id="KW-0418">Kinase</keyword>
<comment type="caution">
    <text evidence="12">The sequence shown here is derived from an EMBL/GenBank/DDBJ whole genome shotgun (WGS) entry which is preliminary data.</text>
</comment>
<evidence type="ECO:0000256" key="8">
    <source>
        <dbReference type="ARBA" id="ARBA00037387"/>
    </source>
</evidence>
<dbReference type="eggNOG" id="COG1762">
    <property type="taxonomic scope" value="Bacteria"/>
</dbReference>
<dbReference type="AlphaFoldDB" id="A0A087D5C8"/>
<dbReference type="RefSeq" id="WP_231649234.1">
    <property type="nucleotide sequence ID" value="NZ_CAUPKV010000041.1"/>
</dbReference>
<dbReference type="Gene3D" id="3.40.930.10">
    <property type="entry name" value="Mannitol-specific EII, Chain A"/>
    <property type="match status" value="1"/>
</dbReference>
<proteinExistence type="predicted"/>
<sequence>MLTSYFQPGGMLYADHVSGWSEAVDMVARPLLDAGTITDGYVDAIKASISAPGGTYIDLGGGAALAHARPETGVVATSLSVLHVGEPFLLADDEAHPIVTMFCLAAQDANAHIDLMQALASLLTDAGRLAAMNAAGDADELAAALA</sequence>
<comment type="subcellular location">
    <subcellularLocation>
        <location evidence="1">Cytoplasm</location>
    </subcellularLocation>
</comment>
<dbReference type="InterPro" id="IPR051351">
    <property type="entry name" value="Ascorbate-PTS_EIIA_comp"/>
</dbReference>
<evidence type="ECO:0000256" key="4">
    <source>
        <dbReference type="ARBA" id="ARBA00022553"/>
    </source>
</evidence>
<dbReference type="SUPFAM" id="SSF55804">
    <property type="entry name" value="Phoshotransferase/anion transport protein"/>
    <property type="match status" value="1"/>
</dbReference>
<evidence type="ECO:0000256" key="2">
    <source>
        <dbReference type="ARBA" id="ARBA00022448"/>
    </source>
</evidence>
<keyword evidence="13" id="KW-1185">Reference proteome</keyword>
<evidence type="ECO:0000256" key="5">
    <source>
        <dbReference type="ARBA" id="ARBA00022679"/>
    </source>
</evidence>
<evidence type="ECO:0000313" key="12">
    <source>
        <dbReference type="EMBL" id="KFI90728.1"/>
    </source>
</evidence>
<evidence type="ECO:0000256" key="7">
    <source>
        <dbReference type="ARBA" id="ARBA00022777"/>
    </source>
</evidence>
<organism evidence="12 13">
    <name type="scientific">Bifidobacterium scardovii</name>
    <dbReference type="NCBI Taxonomy" id="158787"/>
    <lineage>
        <taxon>Bacteria</taxon>
        <taxon>Bacillati</taxon>
        <taxon>Actinomycetota</taxon>
        <taxon>Actinomycetes</taxon>
        <taxon>Bifidobacteriales</taxon>
        <taxon>Bifidobacteriaceae</taxon>
        <taxon>Bifidobacterium</taxon>
    </lineage>
</organism>
<dbReference type="Proteomes" id="UP000029033">
    <property type="component" value="Unassembled WGS sequence"/>
</dbReference>
<evidence type="ECO:0000256" key="3">
    <source>
        <dbReference type="ARBA" id="ARBA00022490"/>
    </source>
</evidence>
<keyword evidence="6" id="KW-0598">Phosphotransferase system</keyword>
<dbReference type="GeneID" id="85166940"/>
<keyword evidence="5" id="KW-0808">Transferase</keyword>
<gene>
    <name evidence="12" type="ORF">BSCA_1581</name>
</gene>
<evidence type="ECO:0000256" key="9">
    <source>
        <dbReference type="ARBA" id="ARBA00041175"/>
    </source>
</evidence>
<dbReference type="GO" id="GO:0016301">
    <property type="term" value="F:kinase activity"/>
    <property type="evidence" value="ECO:0007669"/>
    <property type="project" value="UniProtKB-KW"/>
</dbReference>
<keyword evidence="2" id="KW-0813">Transport</keyword>
<dbReference type="GO" id="GO:0005737">
    <property type="term" value="C:cytoplasm"/>
    <property type="evidence" value="ECO:0007669"/>
    <property type="project" value="UniProtKB-SubCell"/>
</dbReference>
<evidence type="ECO:0000256" key="1">
    <source>
        <dbReference type="ARBA" id="ARBA00004496"/>
    </source>
</evidence>
<name>A0A087D5C8_9BIFI</name>
<comment type="function">
    <text evidence="8">The phosphoenolpyruvate-dependent sugar phosphotransferase system (sugar PTS), a major carbohydrate active transport system, catalyzes the phosphorylation of incoming sugar substrates concomitantly with their translocation across the cell membrane. The enzyme II UlaABC PTS system is involved in ascorbate transport.</text>
</comment>
<accession>A0A087D5C8</accession>
<dbReference type="PANTHER" id="PTHR36203">
    <property type="entry name" value="ASCORBATE-SPECIFIC PTS SYSTEM EIIA COMPONENT"/>
    <property type="match status" value="1"/>
</dbReference>
<dbReference type="Pfam" id="PF00359">
    <property type="entry name" value="PTS_EIIA_2"/>
    <property type="match status" value="1"/>
</dbReference>
<evidence type="ECO:0000259" key="11">
    <source>
        <dbReference type="PROSITE" id="PS51094"/>
    </source>
</evidence>
<reference evidence="12 13" key="1">
    <citation type="submission" date="2014-03" db="EMBL/GenBank/DDBJ databases">
        <title>Genomics of Bifidobacteria.</title>
        <authorList>
            <person name="Ventura M."/>
            <person name="Milani C."/>
            <person name="Lugli G.A."/>
        </authorList>
    </citation>
    <scope>NUCLEOTIDE SEQUENCE [LARGE SCALE GENOMIC DNA]</scope>
    <source>
        <strain evidence="12 13">LMG 21589</strain>
    </source>
</reference>
<keyword evidence="3" id="KW-0963">Cytoplasm</keyword>
<protein>
    <recommendedName>
        <fullName evidence="9">Ascorbate-specific PTS system EIIA component</fullName>
    </recommendedName>
    <alternativeName>
        <fullName evidence="10">Ascorbate-specific phosphotransferase enzyme IIA component</fullName>
    </alternativeName>
</protein>
<dbReference type="STRING" id="158787.BSCA_1581"/>
<dbReference type="InterPro" id="IPR016152">
    <property type="entry name" value="PTrfase/Anion_transptr"/>
</dbReference>
<evidence type="ECO:0000256" key="10">
    <source>
        <dbReference type="ARBA" id="ARBA00042072"/>
    </source>
</evidence>